<name>A0A8S5M228_9CAUD</name>
<protein>
    <submittedName>
        <fullName evidence="2">Uncharacterized protein</fullName>
    </submittedName>
</protein>
<sequence length="48" mass="5347">MPRCYHVTKVETNISMVYGASLSIKKSQSAPIGGNYEDSITRRDLSKN</sequence>
<evidence type="ECO:0000313" key="2">
    <source>
        <dbReference type="EMBL" id="DAD76357.1"/>
    </source>
</evidence>
<reference evidence="2" key="1">
    <citation type="journal article" date="2021" name="Proc. Natl. Acad. Sci. U.S.A.">
        <title>A Catalog of Tens of Thousands of Viruses from Human Metagenomes Reveals Hidden Associations with Chronic Diseases.</title>
        <authorList>
            <person name="Tisza M.J."/>
            <person name="Buck C.B."/>
        </authorList>
    </citation>
    <scope>NUCLEOTIDE SEQUENCE</scope>
    <source>
        <strain evidence="2">Ctxjx4</strain>
    </source>
</reference>
<feature type="compositionally biased region" description="Basic and acidic residues" evidence="1">
    <location>
        <begin position="39"/>
        <end position="48"/>
    </location>
</feature>
<accession>A0A8S5M228</accession>
<feature type="region of interest" description="Disordered" evidence="1">
    <location>
        <begin position="26"/>
        <end position="48"/>
    </location>
</feature>
<proteinExistence type="predicted"/>
<evidence type="ECO:0000256" key="1">
    <source>
        <dbReference type="SAM" id="MobiDB-lite"/>
    </source>
</evidence>
<dbReference type="EMBL" id="BK014799">
    <property type="protein sequence ID" value="DAD76357.1"/>
    <property type="molecule type" value="Genomic_DNA"/>
</dbReference>
<organism evidence="2">
    <name type="scientific">Siphoviridae sp. ctxjx4</name>
    <dbReference type="NCBI Taxonomy" id="2826522"/>
    <lineage>
        <taxon>Viruses</taxon>
        <taxon>Duplodnaviria</taxon>
        <taxon>Heunggongvirae</taxon>
        <taxon>Uroviricota</taxon>
        <taxon>Caudoviricetes</taxon>
    </lineage>
</organism>